<dbReference type="Proteomes" id="UP000018439">
    <property type="component" value="Chromosome"/>
</dbReference>
<keyword evidence="2" id="KW-1185">Reference proteome</keyword>
<dbReference type="AlphaFoldDB" id="F3ZRD1"/>
<dbReference type="InterPro" id="IPR021109">
    <property type="entry name" value="Peptidase_aspartic_dom_sf"/>
</dbReference>
<dbReference type="eggNOG" id="COG3577">
    <property type="taxonomic scope" value="Bacteria"/>
</dbReference>
<name>F3ZRD1_9BACE</name>
<dbReference type="CDD" id="cd05483">
    <property type="entry name" value="retropepsin_like_bacteria"/>
    <property type="match status" value="1"/>
</dbReference>
<dbReference type="OrthoDB" id="1049626at2"/>
<dbReference type="Gene3D" id="2.40.70.10">
    <property type="entry name" value="Acid Proteases"/>
    <property type="match status" value="2"/>
</dbReference>
<proteinExistence type="predicted"/>
<sequence length="430" mass="49108">MKKYALLIIGLWVSLIGFAGNQPIDPVIKKLNHLLQEESFLELRSELQKLPRSFSHNTFLYYDAYCYSAFGQYNQSIVAINQLLNQYRNKLSNQEVVHLLEQQGLNYNNTFQYHLAAQVYSTLLEDFSHLLTKSKSNDYNTLFKINYTLAKALVGKQKLHITKDTTIPIYNNIFNHLMIPVSSKGVHDHFIFDTGAQTSTISHSEAKRLGFKIYETDINVSTATHIQIKTKIGVADSLYVGELLFENVVFLIAEDNDLFFPELDYQISGIIGYPLIKQMQEIKIDLTHNALHIPLKPSSRKYSNLYLKGQTPVVIVETPQDTLKMALDTGAKSSELSVNYFNRHKEEIVAKSQLETVGRGGAGGTIHEEVYVYPHFQYKIGSKENYLPQISVNQNEYQFLKGLDGNLGQDVFTQYNLAIINFKSMFIDFE</sequence>
<dbReference type="SUPFAM" id="SSF50630">
    <property type="entry name" value="Acid proteases"/>
    <property type="match status" value="1"/>
</dbReference>
<dbReference type="Pfam" id="PF13650">
    <property type="entry name" value="Asp_protease_2"/>
    <property type="match status" value="1"/>
</dbReference>
<protein>
    <recommendedName>
        <fullName evidence="3">Peptidase A2 domain-containing protein</fullName>
    </recommendedName>
</protein>
<evidence type="ECO:0000313" key="2">
    <source>
        <dbReference type="Proteomes" id="UP000018439"/>
    </source>
</evidence>
<gene>
    <name evidence="1" type="ORF">Bcop_1748</name>
</gene>
<evidence type="ECO:0000313" key="1">
    <source>
        <dbReference type="EMBL" id="EGJ71939.1"/>
    </source>
</evidence>
<evidence type="ECO:0008006" key="3">
    <source>
        <dbReference type="Google" id="ProtNLM"/>
    </source>
</evidence>
<organism evidence="1 2">
    <name type="scientific">Bacteroides coprosuis DSM 18011</name>
    <dbReference type="NCBI Taxonomy" id="679937"/>
    <lineage>
        <taxon>Bacteria</taxon>
        <taxon>Pseudomonadati</taxon>
        <taxon>Bacteroidota</taxon>
        <taxon>Bacteroidia</taxon>
        <taxon>Bacteroidales</taxon>
        <taxon>Bacteroidaceae</taxon>
        <taxon>Bacteroides</taxon>
    </lineage>
</organism>
<dbReference type="InterPro" id="IPR034122">
    <property type="entry name" value="Retropepsin-like_bacterial"/>
</dbReference>
<reference evidence="1 2" key="1">
    <citation type="journal article" date="2011" name="Stand. Genomic Sci.">
        <title>Non-contiguous finished genome sequence of Bacteroides coprosuis type strain (PC139).</title>
        <authorList>
            <person name="Land M."/>
            <person name="Held B."/>
            <person name="Gronow S."/>
            <person name="Abt B."/>
            <person name="Lucas S."/>
            <person name="Del Rio T.G."/>
            <person name="Nolan M."/>
            <person name="Tice H."/>
            <person name="Cheng J.F."/>
            <person name="Pitluck S."/>
            <person name="Liolios K."/>
            <person name="Pagani I."/>
            <person name="Ivanova N."/>
            <person name="Mavromatis K."/>
            <person name="Mikhailova N."/>
            <person name="Pati A."/>
            <person name="Tapia R."/>
            <person name="Han C."/>
            <person name="Goodwin L."/>
            <person name="Chen A."/>
            <person name="Palaniappan K."/>
            <person name="Hauser L."/>
            <person name="Brambilla E.M."/>
            <person name="Rohde M."/>
            <person name="Goker M."/>
            <person name="Detter J.C."/>
            <person name="Woyke T."/>
            <person name="Bristow J."/>
            <person name="Eisen J.A."/>
            <person name="Markowitz V."/>
            <person name="Hugenholtz P."/>
            <person name="Kyrpides N.C."/>
            <person name="Klenk H.P."/>
            <person name="Lapidus A."/>
        </authorList>
    </citation>
    <scope>NUCLEOTIDE SEQUENCE</scope>
    <source>
        <strain evidence="1 2">DSM 18011</strain>
    </source>
</reference>
<dbReference type="EMBL" id="CM001167">
    <property type="protein sequence ID" value="EGJ71939.1"/>
    <property type="molecule type" value="Genomic_DNA"/>
</dbReference>
<dbReference type="HOGENOM" id="CLU_049420_0_0_10"/>
<accession>F3ZRD1</accession>